<accession>A0A6C0EMC4</accession>
<reference evidence="1" key="1">
    <citation type="journal article" date="2020" name="Nature">
        <title>Giant virus diversity and host interactions through global metagenomics.</title>
        <authorList>
            <person name="Schulz F."/>
            <person name="Roux S."/>
            <person name="Paez-Espino D."/>
            <person name="Jungbluth S."/>
            <person name="Walsh D.A."/>
            <person name="Denef V.J."/>
            <person name="McMahon K.D."/>
            <person name="Konstantinidis K.T."/>
            <person name="Eloe-Fadrosh E.A."/>
            <person name="Kyrpides N.C."/>
            <person name="Woyke T."/>
        </authorList>
    </citation>
    <scope>NUCLEOTIDE SEQUENCE</scope>
    <source>
        <strain evidence="1">GVMAG-M-3300009149-34</strain>
    </source>
</reference>
<dbReference type="EMBL" id="MN738893">
    <property type="protein sequence ID" value="QHT30198.1"/>
    <property type="molecule type" value="Genomic_DNA"/>
</dbReference>
<protein>
    <submittedName>
        <fullName evidence="1">Uncharacterized protein</fullName>
    </submittedName>
</protein>
<evidence type="ECO:0000313" key="1">
    <source>
        <dbReference type="EMBL" id="QHT30198.1"/>
    </source>
</evidence>
<organism evidence="1">
    <name type="scientific">viral metagenome</name>
    <dbReference type="NCBI Taxonomy" id="1070528"/>
    <lineage>
        <taxon>unclassified sequences</taxon>
        <taxon>metagenomes</taxon>
        <taxon>organismal metagenomes</taxon>
    </lineage>
</organism>
<proteinExistence type="predicted"/>
<name>A0A6C0EMC4_9ZZZZ</name>
<sequence>MSEECQELKNIKYQTMLLNNNSKIISTKANSDNLDDFLTKEKAQNKNKPWSKLGRSTKLKKITHFVTHFATEKNLTIPDKKRLHTYLNDSLDRKKLQRVKDVNYDVKTCRIKAIPGLTFNKIKQKFTMRRVDKKKSTLKGLAPKRNKNKIDIKENL</sequence>
<dbReference type="AlphaFoldDB" id="A0A6C0EMC4"/>